<comment type="caution">
    <text evidence="4">The sequence shown here is derived from an EMBL/GenBank/DDBJ whole genome shotgun (WGS) entry which is preliminary data.</text>
</comment>
<dbReference type="InterPro" id="IPR039299">
    <property type="entry name" value="SEOA"/>
</dbReference>
<dbReference type="OrthoDB" id="1854460at2759"/>
<accession>A0A7J6VQP5</accession>
<dbReference type="PANTHER" id="PTHR33232:SF20">
    <property type="entry name" value="PROTEIN SIEVE ELEMENT OCCLUSION B-LIKE"/>
    <property type="match status" value="1"/>
</dbReference>
<dbReference type="InterPro" id="IPR001878">
    <property type="entry name" value="Znf_CCHC"/>
</dbReference>
<dbReference type="Pfam" id="PF14576">
    <property type="entry name" value="SEO_N"/>
    <property type="match status" value="1"/>
</dbReference>
<organism evidence="4 5">
    <name type="scientific">Thalictrum thalictroides</name>
    <name type="common">Rue-anemone</name>
    <name type="synonym">Anemone thalictroides</name>
    <dbReference type="NCBI Taxonomy" id="46969"/>
    <lineage>
        <taxon>Eukaryota</taxon>
        <taxon>Viridiplantae</taxon>
        <taxon>Streptophyta</taxon>
        <taxon>Embryophyta</taxon>
        <taxon>Tracheophyta</taxon>
        <taxon>Spermatophyta</taxon>
        <taxon>Magnoliopsida</taxon>
        <taxon>Ranunculales</taxon>
        <taxon>Ranunculaceae</taxon>
        <taxon>Thalictroideae</taxon>
        <taxon>Thalictrum</taxon>
    </lineage>
</organism>
<keyword evidence="1" id="KW-0862">Zinc</keyword>
<evidence type="ECO:0000313" key="4">
    <source>
        <dbReference type="EMBL" id="KAF5187101.1"/>
    </source>
</evidence>
<reference evidence="4 5" key="1">
    <citation type="submission" date="2020-06" db="EMBL/GenBank/DDBJ databases">
        <title>Transcriptomic and genomic resources for Thalictrum thalictroides and T. hernandezii: Facilitating candidate gene discovery in an emerging model plant lineage.</title>
        <authorList>
            <person name="Arias T."/>
            <person name="Riano-Pachon D.M."/>
            <person name="Di Stilio V.S."/>
        </authorList>
    </citation>
    <scope>NUCLEOTIDE SEQUENCE [LARGE SCALE GENOMIC DNA]</scope>
    <source>
        <strain evidence="5">cv. WT478/WT964</strain>
        <tissue evidence="4">Leaves</tissue>
    </source>
</reference>
<keyword evidence="5" id="KW-1185">Reference proteome</keyword>
<feature type="domain" description="CCHC-type" evidence="3">
    <location>
        <begin position="700"/>
        <end position="714"/>
    </location>
</feature>
<dbReference type="EMBL" id="JABWDY010028430">
    <property type="protein sequence ID" value="KAF5187101.1"/>
    <property type="molecule type" value="Genomic_DNA"/>
</dbReference>
<dbReference type="Pfam" id="PF00098">
    <property type="entry name" value="zf-CCHC"/>
    <property type="match status" value="1"/>
</dbReference>
<dbReference type="SUPFAM" id="SSF57756">
    <property type="entry name" value="Retrovirus zinc finger-like domains"/>
    <property type="match status" value="1"/>
</dbReference>
<name>A0A7J6VQP5_THATH</name>
<dbReference type="GO" id="GO:0008270">
    <property type="term" value="F:zinc ion binding"/>
    <property type="evidence" value="ECO:0007669"/>
    <property type="project" value="UniProtKB-KW"/>
</dbReference>
<dbReference type="Pfam" id="PF14577">
    <property type="entry name" value="SEO_C"/>
    <property type="match status" value="1"/>
</dbReference>
<evidence type="ECO:0000259" key="3">
    <source>
        <dbReference type="PROSITE" id="PS50158"/>
    </source>
</evidence>
<feature type="region of interest" description="Disordered" evidence="2">
    <location>
        <begin position="627"/>
        <end position="737"/>
    </location>
</feature>
<dbReference type="PROSITE" id="PS50158">
    <property type="entry name" value="ZF_CCHC"/>
    <property type="match status" value="1"/>
</dbReference>
<dbReference type="InterPro" id="IPR027944">
    <property type="entry name" value="SEO_C"/>
</dbReference>
<dbReference type="InterPro" id="IPR027942">
    <property type="entry name" value="SEO_N"/>
</dbReference>
<gene>
    <name evidence="4" type="ORF">FRX31_023314</name>
</gene>
<dbReference type="Gene3D" id="4.10.60.10">
    <property type="entry name" value="Zinc finger, CCHC-type"/>
    <property type="match status" value="1"/>
</dbReference>
<dbReference type="PANTHER" id="PTHR33232">
    <property type="entry name" value="PROTEIN SIEVE ELEMENT OCCLUSION B-LIKE"/>
    <property type="match status" value="1"/>
</dbReference>
<feature type="compositionally biased region" description="Basic and acidic residues" evidence="2">
    <location>
        <begin position="627"/>
        <end position="692"/>
    </location>
</feature>
<feature type="compositionally biased region" description="Basic and acidic residues" evidence="2">
    <location>
        <begin position="718"/>
        <end position="727"/>
    </location>
</feature>
<evidence type="ECO:0000313" key="5">
    <source>
        <dbReference type="Proteomes" id="UP000554482"/>
    </source>
</evidence>
<keyword evidence="1" id="KW-0863">Zinc-finger</keyword>
<dbReference type="SMART" id="SM00343">
    <property type="entry name" value="ZnF_C2HC"/>
    <property type="match status" value="1"/>
</dbReference>
<evidence type="ECO:0000256" key="1">
    <source>
        <dbReference type="PROSITE-ProRule" id="PRU00047"/>
    </source>
</evidence>
<sequence>MLEDILATHGPDEDILELDVKPLLNVVVDILQNSSAFGIEDLSHPGSQDQIDAVHKLSSEISRLSLGDVDQNANTLALFKTLSNYSWDTKMVLALAAFGVSYGEFWLVAQFYPLTVMEQNEDALRPRYEALKNLIKVMIGITKCVVEFKELPPQNETHVIVTPNFPTAAYWTIRSVLACSMQIFSLIGLGQQELTGGDALELGILQSVADIWELATLAHKLDKLHGYLSKQLALCYQHIDAKKHIEAYVSLVETIHIVNIINAPNDMLPLYDGSAKIRVNIEVLRRKYVLLLISDIDVNQDDLSILDQVYRDSRHHQPDEPENSYEVVWLPVVNRSLPWSDEMQKQFETIQVMMPWYSVHHQSLLDSAMIDYIMEMWHFEKKPILVVVDPEGRVSNHDALPMIWIWGNDAFPFTNMREEALWEEDWGLELFIDSIDQNILNWIHEGRLICLYGGDDITWIRKFINTARVVSESIDSPIELVYVGQSNPQMRIIKVLTIINAEKLSYTWLVESIRVFWLRIEKMWYSKMKFGKTLENDLVLQQIMALLNFDGSGNGWAVISGGSKMVAKTSGEWMLNKFTDIDEWKEQIERKGFIPAHIGTTIIVVCVECGRLEKEFRYSRAKTKTWDHGKNTRAYQDDRDRGRYRPYESKDYDRQRDYDRPRGYDRPRDNDCREDYRPRGKDRENDRQRQGDLARPPPVCYECRQPGHIARNCPHRQQRPEGQDRRPPAAGRVYSAIPPVDDMPGIFDLL</sequence>
<evidence type="ECO:0000256" key="2">
    <source>
        <dbReference type="SAM" id="MobiDB-lite"/>
    </source>
</evidence>
<dbReference type="Proteomes" id="UP000554482">
    <property type="component" value="Unassembled WGS sequence"/>
</dbReference>
<dbReference type="GO" id="GO:0003676">
    <property type="term" value="F:nucleic acid binding"/>
    <property type="evidence" value="ECO:0007669"/>
    <property type="project" value="InterPro"/>
</dbReference>
<protein>
    <submittedName>
        <fullName evidence="4">Sieve element occlusion b</fullName>
    </submittedName>
</protein>
<dbReference type="GO" id="GO:0010088">
    <property type="term" value="P:phloem development"/>
    <property type="evidence" value="ECO:0007669"/>
    <property type="project" value="InterPro"/>
</dbReference>
<proteinExistence type="predicted"/>
<dbReference type="InterPro" id="IPR036875">
    <property type="entry name" value="Znf_CCHC_sf"/>
</dbReference>
<dbReference type="AlphaFoldDB" id="A0A7J6VQP5"/>
<keyword evidence="1" id="KW-0479">Metal-binding</keyword>